<proteinExistence type="predicted"/>
<sequence>MAKELSVLQQQAEAIKTEVNKGANTSERVGGMLEDMLDYNEEQSKIDEGNTGVSEYPKFSEQEEYKSGEVVERNGKLYEFKVDHPAGSWNETHVEATSLKKIQDKKLTELSKTFLFCDSYQELENQQLISEYEDDKIISYDGNVIDYNYGFKVYTIKNLESLNKPIFIKYDFLLAEFITRTYLNVALYDENDNFLVGYAVSGTHIMQIPYGYTLKISADNNNPVIKGNRLLVGSITNDLEVIDCVGDSLSMAGVYASELQKLTGLSCVNLGVGGENTATILGRMNGIPYKIAEKVTIPSSKDTIQIKLTNIYNQRILPLLQGNKTIGITICGVEGILSTTQTDATAENADYFFERNTEGEQFTVEKGENIYITSNKLYQNPNRAKIIWVGQNGGFSINETGRYQGDFSNQEDRARYIAMLKTYINVANPTRYIVMSPPEFTTDDIENDLELEFGSCFINVRKEMINNGIQIAKIIGLLDSNYPTEDDLEDIGNNKIPRSLRSDNIHFNEIGYKVLAHIIYNKIYIIWNLDKLIVE</sequence>
<dbReference type="Gene3D" id="2.10.10.90">
    <property type="match status" value="1"/>
</dbReference>
<organism evidence="1">
    <name type="scientific">Siphoviridae sp. ctvuW5</name>
    <dbReference type="NCBI Taxonomy" id="2825725"/>
    <lineage>
        <taxon>Viruses</taxon>
        <taxon>Duplodnaviria</taxon>
        <taxon>Heunggongvirae</taxon>
        <taxon>Uroviricota</taxon>
        <taxon>Caudoviricetes</taxon>
    </lineage>
</organism>
<reference evidence="1" key="1">
    <citation type="journal article" date="2021" name="Proc. Natl. Acad. Sci. U.S.A.">
        <title>A Catalog of Tens of Thousands of Viruses from Human Metagenomes Reveals Hidden Associations with Chronic Diseases.</title>
        <authorList>
            <person name="Tisza M.J."/>
            <person name="Buck C.B."/>
        </authorList>
    </citation>
    <scope>NUCLEOTIDE SEQUENCE</scope>
    <source>
        <strain evidence="1">CtvuW5</strain>
    </source>
</reference>
<evidence type="ECO:0000313" key="1">
    <source>
        <dbReference type="EMBL" id="DAF86781.1"/>
    </source>
</evidence>
<dbReference type="CDD" id="cd00229">
    <property type="entry name" value="SGNH_hydrolase"/>
    <property type="match status" value="1"/>
</dbReference>
<dbReference type="GO" id="GO:0016787">
    <property type="term" value="F:hydrolase activity"/>
    <property type="evidence" value="ECO:0007669"/>
    <property type="project" value="UniProtKB-KW"/>
</dbReference>
<dbReference type="Gene3D" id="3.40.50.1110">
    <property type="entry name" value="SGNH hydrolase"/>
    <property type="match status" value="1"/>
</dbReference>
<dbReference type="SUPFAM" id="SSF52266">
    <property type="entry name" value="SGNH hydrolase"/>
    <property type="match status" value="1"/>
</dbReference>
<name>A0A8S5TX34_9CAUD</name>
<accession>A0A8S5TX34</accession>
<dbReference type="InterPro" id="IPR036514">
    <property type="entry name" value="SGNH_hydro_sf"/>
</dbReference>
<protein>
    <submittedName>
        <fullName evidence="1">Hydrolase</fullName>
    </submittedName>
</protein>
<dbReference type="EMBL" id="BK015953">
    <property type="protein sequence ID" value="DAF86781.1"/>
    <property type="molecule type" value="Genomic_DNA"/>
</dbReference>
<keyword evidence="1" id="KW-0378">Hydrolase</keyword>
<dbReference type="PROSITE" id="PS50276">
    <property type="entry name" value="PANCREATIC_HORMONE_2"/>
    <property type="match status" value="1"/>
</dbReference>